<dbReference type="Pfam" id="PF13424">
    <property type="entry name" value="TPR_12"/>
    <property type="match status" value="1"/>
</dbReference>
<keyword evidence="1" id="KW-0808">Transferase</keyword>
<accession>A0ABS7TGP7</accession>
<evidence type="ECO:0000259" key="9">
    <source>
        <dbReference type="PROSITE" id="PS50011"/>
    </source>
</evidence>
<dbReference type="InterPro" id="IPR017441">
    <property type="entry name" value="Protein_kinase_ATP_BS"/>
</dbReference>
<dbReference type="SMART" id="SM00220">
    <property type="entry name" value="S_TKc"/>
    <property type="match status" value="1"/>
</dbReference>
<dbReference type="PROSITE" id="PS50011">
    <property type="entry name" value="PROTEIN_KINASE_DOM"/>
    <property type="match status" value="1"/>
</dbReference>
<proteinExistence type="predicted"/>
<feature type="repeat" description="TPR" evidence="5">
    <location>
        <begin position="549"/>
        <end position="582"/>
    </location>
</feature>
<dbReference type="PROSITE" id="PS00107">
    <property type="entry name" value="PROTEIN_KINASE_ATP"/>
    <property type="match status" value="1"/>
</dbReference>
<feature type="compositionally biased region" description="Low complexity" evidence="7">
    <location>
        <begin position="935"/>
        <end position="952"/>
    </location>
</feature>
<dbReference type="InterPro" id="IPR008271">
    <property type="entry name" value="Ser/Thr_kinase_AS"/>
</dbReference>
<evidence type="ECO:0000256" key="6">
    <source>
        <dbReference type="PROSITE-ProRule" id="PRU10141"/>
    </source>
</evidence>
<dbReference type="InterPro" id="IPR019734">
    <property type="entry name" value="TPR_rpt"/>
</dbReference>
<evidence type="ECO:0000256" key="2">
    <source>
        <dbReference type="ARBA" id="ARBA00022741"/>
    </source>
</evidence>
<dbReference type="GO" id="GO:0016301">
    <property type="term" value="F:kinase activity"/>
    <property type="evidence" value="ECO:0007669"/>
    <property type="project" value="UniProtKB-KW"/>
</dbReference>
<dbReference type="Pfam" id="PF00069">
    <property type="entry name" value="Pkinase"/>
    <property type="match status" value="1"/>
</dbReference>
<dbReference type="Gene3D" id="1.25.40.10">
    <property type="entry name" value="Tetratricopeptide repeat domain"/>
    <property type="match status" value="2"/>
</dbReference>
<feature type="transmembrane region" description="Helical" evidence="8">
    <location>
        <begin position="385"/>
        <end position="406"/>
    </location>
</feature>
<keyword evidence="8" id="KW-0812">Transmembrane</keyword>
<evidence type="ECO:0000256" key="3">
    <source>
        <dbReference type="ARBA" id="ARBA00022777"/>
    </source>
</evidence>
<feature type="region of interest" description="Disordered" evidence="7">
    <location>
        <begin position="933"/>
        <end position="952"/>
    </location>
</feature>
<keyword evidence="8" id="KW-1133">Transmembrane helix</keyword>
<evidence type="ECO:0000313" key="10">
    <source>
        <dbReference type="EMBL" id="MBZ4186915.1"/>
    </source>
</evidence>
<dbReference type="RefSeq" id="WP_223629590.1">
    <property type="nucleotide sequence ID" value="NZ_JAIQDJ010000008.1"/>
</dbReference>
<dbReference type="Pfam" id="PF13181">
    <property type="entry name" value="TPR_8"/>
    <property type="match status" value="1"/>
</dbReference>
<keyword evidence="4 6" id="KW-0067">ATP-binding</keyword>
<reference evidence="10" key="1">
    <citation type="submission" date="2021-09" db="EMBL/GenBank/DDBJ databases">
        <authorList>
            <person name="Wu T."/>
            <person name="Guo S.Z."/>
        </authorList>
    </citation>
    <scope>NUCLEOTIDE SEQUENCE</scope>
    <source>
        <strain evidence="10">RSS-23</strain>
    </source>
</reference>
<keyword evidence="5" id="KW-0802">TPR repeat</keyword>
<evidence type="ECO:0000256" key="8">
    <source>
        <dbReference type="SAM" id="Phobius"/>
    </source>
</evidence>
<name>A0ABS7TGP7_9GAMM</name>
<protein>
    <submittedName>
        <fullName evidence="10">Serine/threonine-protein kinase</fullName>
    </submittedName>
</protein>
<gene>
    <name evidence="10" type="ORF">K7B09_11345</name>
</gene>
<dbReference type="Gene3D" id="1.10.510.10">
    <property type="entry name" value="Transferase(Phosphotransferase) domain 1"/>
    <property type="match status" value="1"/>
</dbReference>
<evidence type="ECO:0000256" key="4">
    <source>
        <dbReference type="ARBA" id="ARBA00022840"/>
    </source>
</evidence>
<dbReference type="SMART" id="SM00028">
    <property type="entry name" value="TPR"/>
    <property type="match status" value="5"/>
</dbReference>
<dbReference type="CDD" id="cd14014">
    <property type="entry name" value="STKc_PknB_like"/>
    <property type="match status" value="1"/>
</dbReference>
<dbReference type="Proteomes" id="UP001430290">
    <property type="component" value="Unassembled WGS sequence"/>
</dbReference>
<evidence type="ECO:0000256" key="7">
    <source>
        <dbReference type="SAM" id="MobiDB-lite"/>
    </source>
</evidence>
<evidence type="ECO:0000313" key="11">
    <source>
        <dbReference type="Proteomes" id="UP001430290"/>
    </source>
</evidence>
<dbReference type="EMBL" id="JAIQDJ010000008">
    <property type="protein sequence ID" value="MBZ4186915.1"/>
    <property type="molecule type" value="Genomic_DNA"/>
</dbReference>
<feature type="binding site" evidence="6">
    <location>
        <position position="107"/>
    </location>
    <ligand>
        <name>ATP</name>
        <dbReference type="ChEBI" id="CHEBI:30616"/>
    </ligand>
</feature>
<dbReference type="SUPFAM" id="SSF56112">
    <property type="entry name" value="Protein kinase-like (PK-like)"/>
    <property type="match status" value="1"/>
</dbReference>
<comment type="caution">
    <text evidence="10">The sequence shown here is derived from an EMBL/GenBank/DDBJ whole genome shotgun (WGS) entry which is preliminary data.</text>
</comment>
<dbReference type="InterPro" id="IPR000719">
    <property type="entry name" value="Prot_kinase_dom"/>
</dbReference>
<dbReference type="PANTHER" id="PTHR43289">
    <property type="entry name" value="MITOGEN-ACTIVATED PROTEIN KINASE KINASE KINASE 20-RELATED"/>
    <property type="match status" value="1"/>
</dbReference>
<evidence type="ECO:0000256" key="1">
    <source>
        <dbReference type="ARBA" id="ARBA00022679"/>
    </source>
</evidence>
<dbReference type="Pfam" id="PF13374">
    <property type="entry name" value="TPR_10"/>
    <property type="match status" value="1"/>
</dbReference>
<dbReference type="PROSITE" id="PS50005">
    <property type="entry name" value="TPR"/>
    <property type="match status" value="1"/>
</dbReference>
<dbReference type="Gene3D" id="3.30.200.20">
    <property type="entry name" value="Phosphorylase Kinase, domain 1"/>
    <property type="match status" value="1"/>
</dbReference>
<keyword evidence="2 6" id="KW-0547">Nucleotide-binding</keyword>
<keyword evidence="11" id="KW-1185">Reference proteome</keyword>
<keyword evidence="8" id="KW-0472">Membrane</keyword>
<dbReference type="InterPro" id="IPR011009">
    <property type="entry name" value="Kinase-like_dom_sf"/>
</dbReference>
<keyword evidence="3 10" id="KW-0418">Kinase</keyword>
<dbReference type="PROSITE" id="PS00108">
    <property type="entry name" value="PROTEIN_KINASE_ST"/>
    <property type="match status" value="1"/>
</dbReference>
<evidence type="ECO:0000256" key="5">
    <source>
        <dbReference type="PROSITE-ProRule" id="PRU00339"/>
    </source>
</evidence>
<dbReference type="PANTHER" id="PTHR43289:SF34">
    <property type="entry name" value="SERINE_THREONINE-PROTEIN KINASE YBDM-RELATED"/>
    <property type="match status" value="1"/>
</dbReference>
<dbReference type="SUPFAM" id="SSF48452">
    <property type="entry name" value="TPR-like"/>
    <property type="match status" value="3"/>
</dbReference>
<dbReference type="InterPro" id="IPR011990">
    <property type="entry name" value="TPR-like_helical_dom_sf"/>
</dbReference>
<feature type="domain" description="Protein kinase" evidence="9">
    <location>
        <begin position="76"/>
        <end position="360"/>
    </location>
</feature>
<organism evidence="10 11">
    <name type="scientific">Thermomonas beijingensis</name>
    <dbReference type="NCBI Taxonomy" id="2872701"/>
    <lineage>
        <taxon>Bacteria</taxon>
        <taxon>Pseudomonadati</taxon>
        <taxon>Pseudomonadota</taxon>
        <taxon>Gammaproteobacteria</taxon>
        <taxon>Lysobacterales</taxon>
        <taxon>Lysobacteraceae</taxon>
        <taxon>Thermomonas</taxon>
    </lineage>
</organism>
<sequence>MDLARWQRLSPLLDALLELPADQRAEHLQVLRCEDPQLAAELERLLLLEADDAEFLNTPVMQLPAGVVPGARFGPYRLERVLGEGGMGQVWLAARADGLYERKVALKLLRSGLVDSSLRQRFDREREILARFAHPFIARLLDAGVDQGGQPYLALEYVDGESITSWCQARQLDIAARLDLFRQICDAVSHAHANLIVHRDLKPSNILVTPDGHVRLLDFGIAKLLDVDPLPVEQTRTGVRAFTLHYAAPEQIRGEPVTTMTDVYSLGVVLYELLTGSKPYRLKRQTDAEWEEAILDGAPLKPSQAAQLADPLLVRPYTPRRLAKVLLGDLDNIILKALAKRPNQRYVSAEALSQDLLSFLRGRPVLARGESMGYRVRKYVQRHRWSMAAGTTILLVLMTALGVVAWQAQRALHEASRAQAMQRFIAELFQDAGSSPNTPIDLRSLLDMGILRGEHSLARQPQARAELYGVVAQLRLSLGDYREADALLQRQANLLAQLPDAPFSLRMEAVTLRGNVQRQLGNPGLCVAQMQRLELQVDTEQSRLSQQVSAYYTQLGRCLREVGQTDAAKRLFMRALDLRRKQNDETGLAETTLDLATLQADGGSPAEALHTIASGLMRLRQKAGDHHPEAIDMLRSMCSLERNMDAVDDAVRDCKQSLKLAQELHGPNHRTAIDANRQLAALYVDLGRFNEAETIFLDTTAWMTTRLDVNHPDMARAYNSLAIVAWERGDLARAMRFQQQAVDAWRKSGNDGLIAAGLFNLAMIQHDAGHDRDALAAAHESANLRARQFGANHELVGDSDRLTGEIQVALGQTVLARSVLETAVQLTRAGYGPEHSHTRRAEVSLARLLASQGQPNALEQLDRLGQLHSNGLEQRKAVWLARAYAAQLRCQQQPQLSRVTLDAVLADMQLAVPEGGAVPREIQAIRNTCGKPVKAATAPATARSAPRHASPS</sequence>